<evidence type="ECO:0000259" key="11">
    <source>
        <dbReference type="PROSITE" id="PS50048"/>
    </source>
</evidence>
<dbReference type="Proteomes" id="UP000800092">
    <property type="component" value="Unassembled WGS sequence"/>
</dbReference>
<evidence type="ECO:0000256" key="4">
    <source>
        <dbReference type="ARBA" id="ARBA00023125"/>
    </source>
</evidence>
<accession>A0A6A6HPQ3</accession>
<evidence type="ECO:0000256" key="10">
    <source>
        <dbReference type="SAM" id="Phobius"/>
    </source>
</evidence>
<evidence type="ECO:0000256" key="2">
    <source>
        <dbReference type="ARBA" id="ARBA00022833"/>
    </source>
</evidence>
<feature type="region of interest" description="Disordered" evidence="9">
    <location>
        <begin position="91"/>
        <end position="119"/>
    </location>
</feature>
<reference evidence="12" key="1">
    <citation type="journal article" date="2020" name="Stud. Mycol.">
        <title>101 Dothideomycetes genomes: a test case for predicting lifestyles and emergence of pathogens.</title>
        <authorList>
            <person name="Haridas S."/>
            <person name="Albert R."/>
            <person name="Binder M."/>
            <person name="Bloem J."/>
            <person name="Labutti K."/>
            <person name="Salamov A."/>
            <person name="Andreopoulos B."/>
            <person name="Baker S."/>
            <person name="Barry K."/>
            <person name="Bills G."/>
            <person name="Bluhm B."/>
            <person name="Cannon C."/>
            <person name="Castanera R."/>
            <person name="Culley D."/>
            <person name="Daum C."/>
            <person name="Ezra D."/>
            <person name="Gonzalez J."/>
            <person name="Henrissat B."/>
            <person name="Kuo A."/>
            <person name="Liang C."/>
            <person name="Lipzen A."/>
            <person name="Lutzoni F."/>
            <person name="Magnuson J."/>
            <person name="Mondo S."/>
            <person name="Nolan M."/>
            <person name="Ohm R."/>
            <person name="Pangilinan J."/>
            <person name="Park H.-J."/>
            <person name="Ramirez L."/>
            <person name="Alfaro M."/>
            <person name="Sun H."/>
            <person name="Tritt A."/>
            <person name="Yoshinaga Y."/>
            <person name="Zwiers L.-H."/>
            <person name="Turgeon B."/>
            <person name="Goodwin S."/>
            <person name="Spatafora J."/>
            <person name="Crous P."/>
            <person name="Grigoriev I."/>
        </authorList>
    </citation>
    <scope>NUCLEOTIDE SEQUENCE</scope>
    <source>
        <strain evidence="12">Tuck. ex Michener</strain>
    </source>
</reference>
<keyword evidence="4" id="KW-0238">DNA-binding</keyword>
<dbReference type="FunFam" id="4.10.240.10:FF:000004">
    <property type="entry name" value="Xylanolytic transcriptional activator XlnR"/>
    <property type="match status" value="1"/>
</dbReference>
<dbReference type="GO" id="GO:0000981">
    <property type="term" value="F:DNA-binding transcription factor activity, RNA polymerase II-specific"/>
    <property type="evidence" value="ECO:0007669"/>
    <property type="project" value="InterPro"/>
</dbReference>
<evidence type="ECO:0000313" key="13">
    <source>
        <dbReference type="Proteomes" id="UP000800092"/>
    </source>
</evidence>
<dbReference type="GO" id="GO:0003677">
    <property type="term" value="F:DNA binding"/>
    <property type="evidence" value="ECO:0007669"/>
    <property type="project" value="UniProtKB-KW"/>
</dbReference>
<keyword evidence="10" id="KW-0812">Transmembrane</keyword>
<dbReference type="InterPro" id="IPR007219">
    <property type="entry name" value="XnlR_reg_dom"/>
</dbReference>
<keyword evidence="13" id="KW-1185">Reference proteome</keyword>
<feature type="compositionally biased region" description="Polar residues" evidence="9">
    <location>
        <begin position="253"/>
        <end position="281"/>
    </location>
</feature>
<keyword evidence="1" id="KW-0479">Metal-binding</keyword>
<dbReference type="PANTHER" id="PTHR47663:SF1">
    <property type="entry name" value="XYLANOLYTIC TRANSCRIPTIONAL ACTIVATOR XLNR-RELATED"/>
    <property type="match status" value="1"/>
</dbReference>
<dbReference type="AlphaFoldDB" id="A0A6A6HPQ3"/>
<name>A0A6A6HPQ3_VIRVR</name>
<evidence type="ECO:0000256" key="5">
    <source>
        <dbReference type="ARBA" id="ARBA00023159"/>
    </source>
</evidence>
<dbReference type="EMBL" id="ML991771">
    <property type="protein sequence ID" value="KAF2240001.1"/>
    <property type="molecule type" value="Genomic_DNA"/>
</dbReference>
<evidence type="ECO:0000256" key="1">
    <source>
        <dbReference type="ARBA" id="ARBA00022723"/>
    </source>
</evidence>
<keyword evidence="3" id="KW-0805">Transcription regulation</keyword>
<keyword evidence="10" id="KW-0472">Membrane</keyword>
<dbReference type="InterPro" id="IPR001138">
    <property type="entry name" value="Zn2Cys6_DnaBD"/>
</dbReference>
<dbReference type="InterPro" id="IPR036864">
    <property type="entry name" value="Zn2-C6_fun-type_DNA-bd_sf"/>
</dbReference>
<evidence type="ECO:0000256" key="8">
    <source>
        <dbReference type="ARBA" id="ARBA00037990"/>
    </source>
</evidence>
<dbReference type="SMART" id="SM00066">
    <property type="entry name" value="GAL4"/>
    <property type="match status" value="1"/>
</dbReference>
<dbReference type="PANTHER" id="PTHR47663">
    <property type="entry name" value="XYLANOLYTIC TRANSCRIPTIONAL ACTIVATOR XLNR-RELATED"/>
    <property type="match status" value="1"/>
</dbReference>
<feature type="transmembrane region" description="Helical" evidence="10">
    <location>
        <begin position="915"/>
        <end position="935"/>
    </location>
</feature>
<evidence type="ECO:0000256" key="7">
    <source>
        <dbReference type="ARBA" id="ARBA00023242"/>
    </source>
</evidence>
<keyword evidence="10" id="KW-1133">Transmembrane helix</keyword>
<feature type="region of interest" description="Disordered" evidence="9">
    <location>
        <begin position="608"/>
        <end position="657"/>
    </location>
</feature>
<feature type="compositionally biased region" description="Polar residues" evidence="9">
    <location>
        <begin position="219"/>
        <end position="237"/>
    </location>
</feature>
<dbReference type="CDD" id="cd12148">
    <property type="entry name" value="fungal_TF_MHR"/>
    <property type="match status" value="1"/>
</dbReference>
<feature type="compositionally biased region" description="Basic and acidic residues" evidence="9">
    <location>
        <begin position="99"/>
        <end position="110"/>
    </location>
</feature>
<gene>
    <name evidence="12" type="ORF">EV356DRAFT_527846</name>
</gene>
<feature type="compositionally biased region" description="Polar residues" evidence="9">
    <location>
        <begin position="185"/>
        <end position="207"/>
    </location>
</feature>
<dbReference type="InterPro" id="IPR051439">
    <property type="entry name" value="XlnR/Xlr1"/>
</dbReference>
<evidence type="ECO:0000256" key="3">
    <source>
        <dbReference type="ARBA" id="ARBA00023015"/>
    </source>
</evidence>
<dbReference type="Pfam" id="PF04082">
    <property type="entry name" value="Fungal_trans"/>
    <property type="match status" value="1"/>
</dbReference>
<keyword evidence="5" id="KW-0010">Activator</keyword>
<keyword evidence="7" id="KW-0539">Nucleus</keyword>
<feature type="compositionally biased region" description="Acidic residues" evidence="9">
    <location>
        <begin position="618"/>
        <end position="630"/>
    </location>
</feature>
<evidence type="ECO:0000313" key="12">
    <source>
        <dbReference type="EMBL" id="KAF2240001.1"/>
    </source>
</evidence>
<dbReference type="Pfam" id="PF00172">
    <property type="entry name" value="Zn_clus"/>
    <property type="match status" value="1"/>
</dbReference>
<evidence type="ECO:0000256" key="6">
    <source>
        <dbReference type="ARBA" id="ARBA00023163"/>
    </source>
</evidence>
<comment type="similarity">
    <text evidence="8">Belongs to the xlnR/xlr1 family.</text>
</comment>
<feature type="region of interest" description="Disordered" evidence="9">
    <location>
        <begin position="164"/>
        <end position="284"/>
    </location>
</feature>
<feature type="compositionally biased region" description="Low complexity" evidence="9">
    <location>
        <begin position="54"/>
        <end position="64"/>
    </location>
</feature>
<feature type="domain" description="Zn(2)-C6 fungal-type" evidence="11">
    <location>
        <begin position="126"/>
        <end position="155"/>
    </location>
</feature>
<dbReference type="Gene3D" id="4.10.240.10">
    <property type="entry name" value="Zn(2)-C6 fungal-type DNA-binding domain"/>
    <property type="match status" value="1"/>
</dbReference>
<dbReference type="SMART" id="SM00906">
    <property type="entry name" value="Fungal_trans"/>
    <property type="match status" value="1"/>
</dbReference>
<evidence type="ECO:0000256" key="9">
    <source>
        <dbReference type="SAM" id="MobiDB-lite"/>
    </source>
</evidence>
<feature type="compositionally biased region" description="Polar residues" evidence="9">
    <location>
        <begin position="635"/>
        <end position="648"/>
    </location>
</feature>
<sequence>MLSSSLNYHHYSPAFGHYPNPNGISHDLQQHHQHHTSGLDTLAESSEYALHELQQQQQQQQQAQHSHHPYPSPVADSKLMLKHRHHHYRNGGFATLGRHQKDASAPEKSGRTSGGVGPVRRRISRACDQCNQLRTKCDGKTPCAHCVEFGLTCEYIRERKKRGKASRKDIARQQAAAAAAAASGQDVSQGSPGSNHEQSPDEQTTGGTFEESQHGDGPQEQTSGVTHPQSSIRQSRPSLDDGESIYSHLGSIPSANTLSHGQDTPGQGAMQQQNNETSALNLPTPRGLLDLGDYAALDDYQRSVLHANGQHPAHGGPTSLAQHIAAANGIHHFSDSGYGVMSPSSTNVTNPFRIGATESPLPGSFLGQSPADGSPSWLSIPSPSAALYQQAQHALGSHTLRYPVLRPLLPHLGSIMPVSLACDLLELYFTSPTSAYMRPESPYLLAYVFRKRSFLRQNNPRNSSPALLASMLWVAAQTSESQFLTSPPSMRGKVCQKLLELTVGLLKPLIHNPSGTGTPMHDTSAVINGLALGGYGQVSLGGFGVGVGAPSTARESEGQTPGASAGLDDVATYVHLATVVSASEHKAASLRWWNAAWSLARELKLGRELPPNPPEAPDQNDLDAEGDLDGDVLGSAQSNLGSAQSITKPSPPGFYSEEEREERRRIWWLVYAVDRHLSLCYNKPLFLLDRECDGLFQPIDDSVWQAGDIYSPNAPEFDHVAFNRRRGPQVECSGHSIFGYFLPLMTILGEIVDLNHARNHPRFGVRFRSNNAEWDDPAGEIRLQLDAYARSLRDFEARHITAVNESVAAHAGSSADHAAAAAAAAAEGVGTPSAHSVSTIRPSEALCQSRIVLSYATHLMRTLHILLNGKWDPISLLDDNDLWISSPSFVSATGHAVQAAEALAEILEHDPDLGFMPFFFGIYLLQGSFLLLLIADKLKEEVGEGVVRACETIVRAHEACVVTLNTEYQRNFRKVMRSALAQVKGRLPEDFGEQQLRRRETLALYRWTGDGTGLAL</sequence>
<dbReference type="GO" id="GO:0006351">
    <property type="term" value="P:DNA-templated transcription"/>
    <property type="evidence" value="ECO:0007669"/>
    <property type="project" value="InterPro"/>
</dbReference>
<feature type="region of interest" description="Disordered" evidence="9">
    <location>
        <begin position="52"/>
        <end position="75"/>
    </location>
</feature>
<keyword evidence="2" id="KW-0862">Zinc</keyword>
<protein>
    <recommendedName>
        <fullName evidence="11">Zn(2)-C6 fungal-type domain-containing protein</fullName>
    </recommendedName>
</protein>
<organism evidence="12 13">
    <name type="scientific">Viridothelium virens</name>
    <name type="common">Speckled blister lichen</name>
    <name type="synonym">Trypethelium virens</name>
    <dbReference type="NCBI Taxonomy" id="1048519"/>
    <lineage>
        <taxon>Eukaryota</taxon>
        <taxon>Fungi</taxon>
        <taxon>Dikarya</taxon>
        <taxon>Ascomycota</taxon>
        <taxon>Pezizomycotina</taxon>
        <taxon>Dothideomycetes</taxon>
        <taxon>Dothideomycetes incertae sedis</taxon>
        <taxon>Trypetheliales</taxon>
        <taxon>Trypetheliaceae</taxon>
        <taxon>Viridothelium</taxon>
    </lineage>
</organism>
<dbReference type="GO" id="GO:0008270">
    <property type="term" value="F:zinc ion binding"/>
    <property type="evidence" value="ECO:0007669"/>
    <property type="project" value="InterPro"/>
</dbReference>
<dbReference type="CDD" id="cd00067">
    <property type="entry name" value="GAL4"/>
    <property type="match status" value="1"/>
</dbReference>
<dbReference type="PROSITE" id="PS50048">
    <property type="entry name" value="ZN2_CY6_FUNGAL_2"/>
    <property type="match status" value="1"/>
</dbReference>
<proteinExistence type="inferred from homology"/>
<dbReference type="SUPFAM" id="SSF57701">
    <property type="entry name" value="Zn2/Cys6 DNA-binding domain"/>
    <property type="match status" value="1"/>
</dbReference>
<feature type="region of interest" description="Disordered" evidence="9">
    <location>
        <begin position="20"/>
        <end position="39"/>
    </location>
</feature>
<dbReference type="OrthoDB" id="5365785at2759"/>
<keyword evidence="6" id="KW-0804">Transcription</keyword>